<dbReference type="InterPro" id="IPR011545">
    <property type="entry name" value="DEAD/DEAH_box_helicase_dom"/>
</dbReference>
<evidence type="ECO:0000259" key="13">
    <source>
        <dbReference type="PROSITE" id="PS51195"/>
    </source>
</evidence>
<evidence type="ECO:0000256" key="4">
    <source>
        <dbReference type="ARBA" id="ARBA00022806"/>
    </source>
</evidence>
<dbReference type="Pfam" id="PF00270">
    <property type="entry name" value="DEAD"/>
    <property type="match status" value="1"/>
</dbReference>
<dbReference type="PANTHER" id="PTHR47959">
    <property type="entry name" value="ATP-DEPENDENT RNA HELICASE RHLE-RELATED"/>
    <property type="match status" value="1"/>
</dbReference>
<dbReference type="AlphaFoldDB" id="A0A7C2TH33"/>
<evidence type="ECO:0000256" key="2">
    <source>
        <dbReference type="ARBA" id="ARBA00022741"/>
    </source>
</evidence>
<gene>
    <name evidence="14" type="primary">rhlB</name>
    <name evidence="14" type="ORF">ENN98_07455</name>
</gene>
<evidence type="ECO:0000256" key="3">
    <source>
        <dbReference type="ARBA" id="ARBA00022801"/>
    </source>
</evidence>
<dbReference type="GO" id="GO:0005524">
    <property type="term" value="F:ATP binding"/>
    <property type="evidence" value="ECO:0007669"/>
    <property type="project" value="UniProtKB-KW"/>
</dbReference>
<dbReference type="InterPro" id="IPR023554">
    <property type="entry name" value="RNA_helicase_ATP-dep_RhlB"/>
</dbReference>
<dbReference type="SUPFAM" id="SSF52540">
    <property type="entry name" value="P-loop containing nucleoside triphosphate hydrolases"/>
    <property type="match status" value="1"/>
</dbReference>
<feature type="domain" description="Helicase ATP-binding" evidence="11">
    <location>
        <begin position="134"/>
        <end position="314"/>
    </location>
</feature>
<dbReference type="SMART" id="SM00490">
    <property type="entry name" value="HELICc"/>
    <property type="match status" value="1"/>
</dbReference>
<evidence type="ECO:0000256" key="8">
    <source>
        <dbReference type="PROSITE-ProRule" id="PRU00552"/>
    </source>
</evidence>
<evidence type="ECO:0000256" key="10">
    <source>
        <dbReference type="SAM" id="MobiDB-lite"/>
    </source>
</evidence>
<dbReference type="Proteomes" id="UP000885986">
    <property type="component" value="Unassembled WGS sequence"/>
</dbReference>
<dbReference type="PROSITE" id="PS00039">
    <property type="entry name" value="DEAD_ATP_HELICASE"/>
    <property type="match status" value="1"/>
</dbReference>
<dbReference type="GO" id="GO:0003724">
    <property type="term" value="F:RNA helicase activity"/>
    <property type="evidence" value="ECO:0007669"/>
    <property type="project" value="InterPro"/>
</dbReference>
<dbReference type="InterPro" id="IPR014001">
    <property type="entry name" value="Helicase_ATP-bd"/>
</dbReference>
<dbReference type="CDD" id="cd00268">
    <property type="entry name" value="DEADc"/>
    <property type="match status" value="1"/>
</dbReference>
<keyword evidence="4 9" id="KW-0347">Helicase</keyword>
<feature type="short sequence motif" description="Q motif" evidence="8">
    <location>
        <begin position="103"/>
        <end position="131"/>
    </location>
</feature>
<dbReference type="InterPro" id="IPR027417">
    <property type="entry name" value="P-loop_NTPase"/>
</dbReference>
<evidence type="ECO:0000256" key="9">
    <source>
        <dbReference type="RuleBase" id="RU000492"/>
    </source>
</evidence>
<dbReference type="InterPro" id="IPR001650">
    <property type="entry name" value="Helicase_C-like"/>
</dbReference>
<dbReference type="InterPro" id="IPR050079">
    <property type="entry name" value="DEAD_box_RNA_helicase"/>
</dbReference>
<dbReference type="PANTHER" id="PTHR47959:SF10">
    <property type="entry name" value="ATP-DEPENDENT RNA HELICASE RHLB"/>
    <property type="match status" value="1"/>
</dbReference>
<dbReference type="Gene3D" id="3.40.50.300">
    <property type="entry name" value="P-loop containing nucleotide triphosphate hydrolases"/>
    <property type="match status" value="2"/>
</dbReference>
<proteinExistence type="inferred from homology"/>
<dbReference type="PROSITE" id="PS51192">
    <property type="entry name" value="HELICASE_ATP_BIND_1"/>
    <property type="match status" value="1"/>
</dbReference>
<evidence type="ECO:0000259" key="11">
    <source>
        <dbReference type="PROSITE" id="PS51192"/>
    </source>
</evidence>
<dbReference type="InterPro" id="IPR014014">
    <property type="entry name" value="RNA_helicase_DEAD_Q_motif"/>
</dbReference>
<dbReference type="GO" id="GO:0003723">
    <property type="term" value="F:RNA binding"/>
    <property type="evidence" value="ECO:0007669"/>
    <property type="project" value="UniProtKB-KW"/>
</dbReference>
<keyword evidence="5 9" id="KW-0067">ATP-binding</keyword>
<name>A0A7C2TH33_9BACT</name>
<dbReference type="Pfam" id="PF00271">
    <property type="entry name" value="Helicase_C"/>
    <property type="match status" value="1"/>
</dbReference>
<comment type="caution">
    <text evidence="14">The sequence shown here is derived from an EMBL/GenBank/DDBJ whole genome shotgun (WGS) entry which is preliminary data.</text>
</comment>
<evidence type="ECO:0000256" key="1">
    <source>
        <dbReference type="ARBA" id="ARBA00022490"/>
    </source>
</evidence>
<accession>A0A7C2TH33</accession>
<dbReference type="PROSITE" id="PS51195">
    <property type="entry name" value="Q_MOTIF"/>
    <property type="match status" value="1"/>
</dbReference>
<comment type="similarity">
    <text evidence="7 9">Belongs to the DEAD box helicase family.</text>
</comment>
<dbReference type="GO" id="GO:0016787">
    <property type="term" value="F:hydrolase activity"/>
    <property type="evidence" value="ECO:0007669"/>
    <property type="project" value="UniProtKB-KW"/>
</dbReference>
<dbReference type="InterPro" id="IPR044742">
    <property type="entry name" value="DEAD/DEAH_RhlB"/>
</dbReference>
<dbReference type="SMART" id="SM00487">
    <property type="entry name" value="DEXDc"/>
    <property type="match status" value="1"/>
</dbReference>
<dbReference type="EMBL" id="DSDS01000165">
    <property type="protein sequence ID" value="HET98506.1"/>
    <property type="molecule type" value="Genomic_DNA"/>
</dbReference>
<dbReference type="GO" id="GO:0005829">
    <property type="term" value="C:cytosol"/>
    <property type="evidence" value="ECO:0007669"/>
    <property type="project" value="TreeGrafter"/>
</dbReference>
<evidence type="ECO:0000256" key="6">
    <source>
        <dbReference type="ARBA" id="ARBA00022884"/>
    </source>
</evidence>
<evidence type="ECO:0000256" key="5">
    <source>
        <dbReference type="ARBA" id="ARBA00022840"/>
    </source>
</evidence>
<reference evidence="14" key="1">
    <citation type="journal article" date="2020" name="mSystems">
        <title>Genome- and Community-Level Interaction Insights into Carbon Utilization and Element Cycling Functions of Hydrothermarchaeota in Hydrothermal Sediment.</title>
        <authorList>
            <person name="Zhou Z."/>
            <person name="Liu Y."/>
            <person name="Xu W."/>
            <person name="Pan J."/>
            <person name="Luo Z.H."/>
            <person name="Li M."/>
        </authorList>
    </citation>
    <scope>NUCLEOTIDE SEQUENCE [LARGE SCALE GENOMIC DNA]</scope>
    <source>
        <strain evidence="14">SpSt-1224</strain>
    </source>
</reference>
<keyword evidence="1" id="KW-0963">Cytoplasm</keyword>
<feature type="compositionally biased region" description="Gly residues" evidence="10">
    <location>
        <begin position="504"/>
        <end position="516"/>
    </location>
</feature>
<sequence>MIRQFITRIRRHLRGDKETPATTATISENPAAPTAVPGPDLPAVGEKTTPKLKRRRRRRPRKSVDSGQVLSQGPEEQGPAGVAAESPAWSPDDFQVPPAEGKTRFHDLDLAPELMRAIHALGFQYSTPIQAQILPPTLAGHDAFGKAQTGTGKSAAFLINIITRLLRDPEDRQKNLAQPRALVLAPTRELAIQIHQDALELLRFTNLNCVAVFGGTDYEKQRKVFEQSPVDILIATPGRLLDFARQKVVFLNQVEVMVIDEADRLLDMGFIPDVRRIIQQTPDKSKRQTLLFSATLTPQISSLAAQWTKDPITVEIEPEQVASDNIKQLVYMVTAKEKMTVLYNLVTGKKLERVIVFCNRRDVTRRVRDRLYRHGISCAMLSGEVSQPQRMKTLENFKEGRIRVLVATDVAGRGLHIEGISHVINYNLPEDAEDYVHRIGRTGRAGASGISVSFADEEESFYLPAIEEYMGRKLSCVYPDDELLAPLPPPIHKAPPLEKSSGGQSRGGSRPGGGGRSATRRPTGNRPPRRR</sequence>
<keyword evidence="2 9" id="KW-0547">Nucleotide-binding</keyword>
<feature type="region of interest" description="Disordered" evidence="10">
    <location>
        <begin position="485"/>
        <end position="531"/>
    </location>
</feature>
<dbReference type="CDD" id="cd18787">
    <property type="entry name" value="SF2_C_DEAD"/>
    <property type="match status" value="1"/>
</dbReference>
<feature type="compositionally biased region" description="Low complexity" evidence="10">
    <location>
        <begin position="520"/>
        <end position="531"/>
    </location>
</feature>
<dbReference type="InterPro" id="IPR000629">
    <property type="entry name" value="RNA-helicase_DEAD-box_CS"/>
</dbReference>
<feature type="region of interest" description="Disordered" evidence="10">
    <location>
        <begin position="12"/>
        <end position="100"/>
    </location>
</feature>
<evidence type="ECO:0000256" key="7">
    <source>
        <dbReference type="ARBA" id="ARBA00038437"/>
    </source>
</evidence>
<keyword evidence="6" id="KW-0694">RNA-binding</keyword>
<feature type="domain" description="Helicase C-terminal" evidence="12">
    <location>
        <begin position="325"/>
        <end position="485"/>
    </location>
</feature>
<dbReference type="PROSITE" id="PS51194">
    <property type="entry name" value="HELICASE_CTER"/>
    <property type="match status" value="1"/>
</dbReference>
<keyword evidence="3 9" id="KW-0378">Hydrolase</keyword>
<feature type="compositionally biased region" description="Basic residues" evidence="10">
    <location>
        <begin position="50"/>
        <end position="61"/>
    </location>
</feature>
<protein>
    <submittedName>
        <fullName evidence="14">ATP-dependent RNA helicase RhlB</fullName>
    </submittedName>
</protein>
<dbReference type="NCBIfam" id="NF002340">
    <property type="entry name" value="PRK01297.1"/>
    <property type="match status" value="1"/>
</dbReference>
<organism evidence="14">
    <name type="scientific">Desulfurivibrio alkaliphilus</name>
    <dbReference type="NCBI Taxonomy" id="427923"/>
    <lineage>
        <taxon>Bacteria</taxon>
        <taxon>Pseudomonadati</taxon>
        <taxon>Thermodesulfobacteriota</taxon>
        <taxon>Desulfobulbia</taxon>
        <taxon>Desulfobulbales</taxon>
        <taxon>Desulfobulbaceae</taxon>
        <taxon>Desulfurivibrio</taxon>
    </lineage>
</organism>
<evidence type="ECO:0000313" key="14">
    <source>
        <dbReference type="EMBL" id="HET98506.1"/>
    </source>
</evidence>
<feature type="domain" description="DEAD-box RNA helicase Q" evidence="13">
    <location>
        <begin position="103"/>
        <end position="131"/>
    </location>
</feature>
<dbReference type="HAMAP" id="MF_00661">
    <property type="entry name" value="DEAD_helicase_RhlB"/>
    <property type="match status" value="1"/>
</dbReference>
<evidence type="ECO:0000259" key="12">
    <source>
        <dbReference type="PROSITE" id="PS51194"/>
    </source>
</evidence>